<accession>A0ABV2C1B1</accession>
<reference evidence="1 2" key="1">
    <citation type="submission" date="2024-06" db="EMBL/GenBank/DDBJ databases">
        <authorList>
            <person name="Li F."/>
        </authorList>
    </citation>
    <scope>NUCLEOTIDE SEQUENCE [LARGE SCALE GENOMIC DNA]</scope>
    <source>
        <strain evidence="1 2">GXAS 311</strain>
    </source>
</reference>
<sequence length="139" mass="16276">MDWNDIVVDRYGSRYSLDGASLSDVDEIFNAIATQINNFDFNKQPEIINFHLVIQGGIVDIFPCKKKFLDREIELSFSIQFNEIMESYSLLEKSSISDQDFDAKLEQIVRQTKKLFESKARQLRLKFDFIFTDIEFNAL</sequence>
<dbReference type="EMBL" id="JBEVCJ010000110">
    <property type="protein sequence ID" value="MET1257572.1"/>
    <property type="molecule type" value="Genomic_DNA"/>
</dbReference>
<organism evidence="1 2">
    <name type="scientific">Aliikangiella maris</name>
    <dbReference type="NCBI Taxonomy" id="3162458"/>
    <lineage>
        <taxon>Bacteria</taxon>
        <taxon>Pseudomonadati</taxon>
        <taxon>Pseudomonadota</taxon>
        <taxon>Gammaproteobacteria</taxon>
        <taxon>Oceanospirillales</taxon>
        <taxon>Pleioneaceae</taxon>
        <taxon>Aliikangiella</taxon>
    </lineage>
</organism>
<comment type="caution">
    <text evidence="1">The sequence shown here is derived from an EMBL/GenBank/DDBJ whole genome shotgun (WGS) entry which is preliminary data.</text>
</comment>
<dbReference type="RefSeq" id="WP_353898155.1">
    <property type="nucleotide sequence ID" value="NZ_JBEVCJ010000110.1"/>
</dbReference>
<protein>
    <submittedName>
        <fullName evidence="1">Uncharacterized protein</fullName>
    </submittedName>
</protein>
<dbReference type="Proteomes" id="UP001548189">
    <property type="component" value="Unassembled WGS sequence"/>
</dbReference>
<proteinExistence type="predicted"/>
<keyword evidence="2" id="KW-1185">Reference proteome</keyword>
<gene>
    <name evidence="1" type="ORF">ABVT43_20745</name>
</gene>
<evidence type="ECO:0000313" key="1">
    <source>
        <dbReference type="EMBL" id="MET1257572.1"/>
    </source>
</evidence>
<evidence type="ECO:0000313" key="2">
    <source>
        <dbReference type="Proteomes" id="UP001548189"/>
    </source>
</evidence>
<name>A0ABV2C1B1_9GAMM</name>